<feature type="region of interest" description="Disordered" evidence="1">
    <location>
        <begin position="1"/>
        <end position="21"/>
    </location>
</feature>
<protein>
    <recommendedName>
        <fullName evidence="4">Ubiquitin-like protease family profile domain-containing protein</fullName>
    </recommendedName>
</protein>
<evidence type="ECO:0000313" key="3">
    <source>
        <dbReference type="Proteomes" id="UP000053232"/>
    </source>
</evidence>
<evidence type="ECO:0008006" key="4">
    <source>
        <dbReference type="Google" id="ProtNLM"/>
    </source>
</evidence>
<feature type="compositionally biased region" description="Polar residues" evidence="1">
    <location>
        <begin position="10"/>
        <end position="21"/>
    </location>
</feature>
<evidence type="ECO:0000313" key="2">
    <source>
        <dbReference type="EMBL" id="KEJ82424.1"/>
    </source>
</evidence>
<comment type="caution">
    <text evidence="2">The sequence shown here is derived from an EMBL/GenBank/DDBJ whole genome shotgun (WGS) entry which is preliminary data.</text>
</comment>
<dbReference type="Proteomes" id="UP000053232">
    <property type="component" value="Unassembled WGS sequence"/>
</dbReference>
<name>A0A073HYC6_9SPIT</name>
<dbReference type="AlphaFoldDB" id="A0A073HYC6"/>
<evidence type="ECO:0000256" key="1">
    <source>
        <dbReference type="SAM" id="MobiDB-lite"/>
    </source>
</evidence>
<keyword evidence="3" id="KW-1185">Reference proteome</keyword>
<sequence>MGFKSRVKIGQSNPSKKINQPQMQRTEFNVHIDGTPCIQADQMKFKHLIDLTEVTCQGFDKIIHAKKGWSPTSTRLVTIVCCPSTRNKMEKALVRRFEDRENQRRRGTREWELWTELQQDHWRTINEEWHHEDIIPGKHIQKHTMEVCLKQVEEAQINEQKITHLILPPIVTNDKGIFQLEKSIASTNWKLDNNRFWRDQEDIKSILIPVSCQSRIKNCMNWVILKITENTQIIEMFDSRKQVGSLAVIKKHLNEFNIFMKDTIGKKFLVNKVMSKPEVNQVKDPVDCGVMAILTANHALELEGEPVFQIFAKDWVNMQRYYLAFNLEVGHMKLEIGKSGITVNAEDTEYIAEKRNESIWQVGNEEKWENTTLMRSQIDNWDDLLLNNNRMELEGTRANEDWLFSEVEENQAEVENYLYPQSRRERGQSEPMNGGNAKPKFIQDTQGFGWKPTNGA</sequence>
<reference evidence="3" key="1">
    <citation type="journal article" date="2014" name="Cell">
        <title>The Architecture of a Scrambled Genome Reveals Massive Levels of Genomic Rearrangement during Development.</title>
        <authorList>
            <person name="Chen X."/>
            <person name="Bracht J.R."/>
            <person name="Goldman A.D."/>
            <person name="Dolzhenko E."/>
            <person name="Clay D.M."/>
            <person name="Swart E.C."/>
            <person name="Perlman D.H."/>
            <person name="Doak T.G."/>
            <person name="Stuart A."/>
            <person name="Amemiya C.T."/>
            <person name="Sebra R.P."/>
            <person name="Landweber L.F."/>
        </authorList>
    </citation>
    <scope>NUCLEOTIDE SEQUENCE [LARGE SCALE GENOMIC DNA]</scope>
    <source>
        <strain evidence="3">JRB310</strain>
    </source>
</reference>
<accession>A0A073HYC6</accession>
<organism evidence="2 3">
    <name type="scientific">Oxytricha trifallax</name>
    <dbReference type="NCBI Taxonomy" id="1172189"/>
    <lineage>
        <taxon>Eukaryota</taxon>
        <taxon>Sar</taxon>
        <taxon>Alveolata</taxon>
        <taxon>Ciliophora</taxon>
        <taxon>Intramacronucleata</taxon>
        <taxon>Spirotrichea</taxon>
        <taxon>Stichotrichia</taxon>
        <taxon>Sporadotrichida</taxon>
        <taxon>Oxytrichidae</taxon>
        <taxon>Oxytrichinae</taxon>
        <taxon>Oxytricha</taxon>
    </lineage>
</organism>
<feature type="region of interest" description="Disordered" evidence="1">
    <location>
        <begin position="420"/>
        <end position="456"/>
    </location>
</feature>
<dbReference type="EMBL" id="ARYC01021466">
    <property type="protein sequence ID" value="KEJ82424.1"/>
    <property type="molecule type" value="Genomic_DNA"/>
</dbReference>
<proteinExistence type="predicted"/>
<gene>
    <name evidence="2" type="ORF">OXYTRIMIC_261</name>
</gene>